<keyword evidence="6" id="KW-1133">Transmembrane helix</keyword>
<keyword evidence="4" id="KW-0539">Nucleus</keyword>
<feature type="compositionally biased region" description="Gly residues" evidence="5">
    <location>
        <begin position="114"/>
        <end position="126"/>
    </location>
</feature>
<feature type="domain" description="HTH myb-type" evidence="7">
    <location>
        <begin position="138"/>
        <end position="198"/>
    </location>
</feature>
<dbReference type="Pfam" id="PF00249">
    <property type="entry name" value="Myb_DNA-binding"/>
    <property type="match status" value="1"/>
</dbReference>
<evidence type="ECO:0000256" key="3">
    <source>
        <dbReference type="ARBA" id="ARBA00023163"/>
    </source>
</evidence>
<feature type="compositionally biased region" description="Low complexity" evidence="5">
    <location>
        <begin position="102"/>
        <end position="113"/>
    </location>
</feature>
<dbReference type="InterPro" id="IPR044787">
    <property type="entry name" value="HHO5-like"/>
</dbReference>
<dbReference type="GO" id="GO:0005634">
    <property type="term" value="C:nucleus"/>
    <property type="evidence" value="ECO:0007669"/>
    <property type="project" value="UniProtKB-SubCell"/>
</dbReference>
<gene>
    <name evidence="8" type="ORF">ZIOFF_024705</name>
</gene>
<dbReference type="SUPFAM" id="SSF46689">
    <property type="entry name" value="Homeodomain-like"/>
    <property type="match status" value="1"/>
</dbReference>
<feature type="region of interest" description="Disordered" evidence="5">
    <location>
        <begin position="93"/>
        <end position="144"/>
    </location>
</feature>
<evidence type="ECO:0000313" key="8">
    <source>
        <dbReference type="EMBL" id="KAG6514352.1"/>
    </source>
</evidence>
<dbReference type="GO" id="GO:0003677">
    <property type="term" value="F:DNA binding"/>
    <property type="evidence" value="ECO:0007669"/>
    <property type="project" value="UniProtKB-KW"/>
</dbReference>
<dbReference type="InterPro" id="IPR017930">
    <property type="entry name" value="Myb_dom"/>
</dbReference>
<evidence type="ECO:0000256" key="5">
    <source>
        <dbReference type="SAM" id="MobiDB-lite"/>
    </source>
</evidence>
<dbReference type="EMBL" id="JACMSC010000007">
    <property type="protein sequence ID" value="KAG6514352.1"/>
    <property type="molecule type" value="Genomic_DNA"/>
</dbReference>
<feature type="region of interest" description="Disordered" evidence="5">
    <location>
        <begin position="249"/>
        <end position="269"/>
    </location>
</feature>
<feature type="transmembrane region" description="Helical" evidence="6">
    <location>
        <begin position="359"/>
        <end position="388"/>
    </location>
</feature>
<dbReference type="InterPro" id="IPR009057">
    <property type="entry name" value="Homeodomain-like_sf"/>
</dbReference>
<keyword evidence="6" id="KW-0472">Membrane</keyword>
<evidence type="ECO:0000313" key="9">
    <source>
        <dbReference type="Proteomes" id="UP000734854"/>
    </source>
</evidence>
<accession>A0A8J5LGE2</accession>
<evidence type="ECO:0000256" key="4">
    <source>
        <dbReference type="ARBA" id="ARBA00023242"/>
    </source>
</evidence>
<keyword evidence="1" id="KW-0805">Transcription regulation</keyword>
<name>A0A8J5LGE2_ZINOF</name>
<organism evidence="8 9">
    <name type="scientific">Zingiber officinale</name>
    <name type="common">Ginger</name>
    <name type="synonym">Amomum zingiber</name>
    <dbReference type="NCBI Taxonomy" id="94328"/>
    <lineage>
        <taxon>Eukaryota</taxon>
        <taxon>Viridiplantae</taxon>
        <taxon>Streptophyta</taxon>
        <taxon>Embryophyta</taxon>
        <taxon>Tracheophyta</taxon>
        <taxon>Spermatophyta</taxon>
        <taxon>Magnoliopsida</taxon>
        <taxon>Liliopsida</taxon>
        <taxon>Zingiberales</taxon>
        <taxon>Zingiberaceae</taxon>
        <taxon>Zingiber</taxon>
    </lineage>
</organism>
<sequence>MCEEERSVSGNEPVLAEFIPLKPSLASTVEEDVEICEPAAIGFDAKPDWLRSVQLWNQCADTGTKVEPPERPIGIAVGVKRMGSAFQPFEREKHAAPPPLVSASAASSSNTSGSGSGGGGDGNGRCGGDKKKEGQSQTNQKVRRRWSPELHRCFLDAVQLLGGIHVATPKQIRELMNVDGLTNDEVKSHLQKYRLNNRRPGTAAQSTSSALAPQIVLVGGILVPPPPELAAARFSSDLISPKQRQQQAEQLLPGSCSRDGESGDDDEVTYSESLTSCGIPIHLLSYGGDFDNEPFWKTMVKDIAWSLTSVAVFLAEQPSQIKYIEWPTFQSTVLVATLDTIQSFVKMWISGAGILLRTAMLTLVLVAVLIVALSSVDSCLSYILALLLRRAA</sequence>
<keyword evidence="6" id="KW-0812">Transmembrane</keyword>
<dbReference type="FunFam" id="1.10.10.60:FF:000002">
    <property type="entry name" value="Myb family transcription factor"/>
    <property type="match status" value="1"/>
</dbReference>
<dbReference type="AlphaFoldDB" id="A0A8J5LGE2"/>
<comment type="caution">
    <text evidence="8">The sequence shown here is derived from an EMBL/GenBank/DDBJ whole genome shotgun (WGS) entry which is preliminary data.</text>
</comment>
<proteinExistence type="predicted"/>
<dbReference type="Gene3D" id="1.10.10.60">
    <property type="entry name" value="Homeodomain-like"/>
    <property type="match status" value="1"/>
</dbReference>
<keyword evidence="2" id="KW-0238">DNA-binding</keyword>
<dbReference type="Proteomes" id="UP000734854">
    <property type="component" value="Unassembled WGS sequence"/>
</dbReference>
<reference evidence="8 9" key="1">
    <citation type="submission" date="2020-08" db="EMBL/GenBank/DDBJ databases">
        <title>Plant Genome Project.</title>
        <authorList>
            <person name="Zhang R.-G."/>
        </authorList>
    </citation>
    <scope>NUCLEOTIDE SEQUENCE [LARGE SCALE GENOMIC DNA]</scope>
    <source>
        <tissue evidence="8">Rhizome</tissue>
    </source>
</reference>
<evidence type="ECO:0000256" key="2">
    <source>
        <dbReference type="ARBA" id="ARBA00023125"/>
    </source>
</evidence>
<dbReference type="PANTHER" id="PTHR31003:SF16">
    <property type="entry name" value="TRANSCRIPTION FACTOR HHO2"/>
    <property type="match status" value="1"/>
</dbReference>
<evidence type="ECO:0000259" key="7">
    <source>
        <dbReference type="PROSITE" id="PS51294"/>
    </source>
</evidence>
<evidence type="ECO:0000256" key="6">
    <source>
        <dbReference type="SAM" id="Phobius"/>
    </source>
</evidence>
<dbReference type="PROSITE" id="PS51294">
    <property type="entry name" value="HTH_MYB"/>
    <property type="match status" value="1"/>
</dbReference>
<keyword evidence="9" id="KW-1185">Reference proteome</keyword>
<dbReference type="PANTHER" id="PTHR31003">
    <property type="entry name" value="MYB FAMILY TRANSCRIPTION FACTOR"/>
    <property type="match status" value="1"/>
</dbReference>
<dbReference type="GO" id="GO:0003700">
    <property type="term" value="F:DNA-binding transcription factor activity"/>
    <property type="evidence" value="ECO:0007669"/>
    <property type="project" value="InterPro"/>
</dbReference>
<protein>
    <recommendedName>
        <fullName evidence="7">HTH myb-type domain-containing protein</fullName>
    </recommendedName>
</protein>
<dbReference type="NCBIfam" id="TIGR01557">
    <property type="entry name" value="myb_SHAQKYF"/>
    <property type="match status" value="1"/>
</dbReference>
<keyword evidence="3" id="KW-0804">Transcription</keyword>
<dbReference type="InterPro" id="IPR006447">
    <property type="entry name" value="Myb_dom_plants"/>
</dbReference>
<dbReference type="InterPro" id="IPR001005">
    <property type="entry name" value="SANT/Myb"/>
</dbReference>
<evidence type="ECO:0000256" key="1">
    <source>
        <dbReference type="ARBA" id="ARBA00023015"/>
    </source>
</evidence>